<organism evidence="1 2">
    <name type="scientific">Candidatus Buchananbacteria bacterium RIFCSPHIGHO2_01_FULL_47_11b</name>
    <dbReference type="NCBI Taxonomy" id="1797537"/>
    <lineage>
        <taxon>Bacteria</taxon>
        <taxon>Candidatus Buchananiibacteriota</taxon>
    </lineage>
</organism>
<evidence type="ECO:0000313" key="2">
    <source>
        <dbReference type="Proteomes" id="UP000178385"/>
    </source>
</evidence>
<sequence>MTFRNPREAAIFNLERIADAETERDPLSADELIVLKQSRDWPKPELVDFSTGNNYDQNDLKNDERWVEEQQRREHETKATKRGKILEYAIFKNAESADWFGPEAYTVQTTEYDDRHNHIDFVVEWETDEKIERLGIDATTAESAEVIEKKRNIISQEIAEGRFGTVKYFESEIDGSVGPIEQIPRLILAVDRDGVKRLAKDLVHKKPLELADNPEQLLLLEQIQTQMVDQIKETLELVLRQLAYKRRLLSPENKKQLGKLAEIAYQAEHDPNTLHKLLTAIDESPELIEQAKGFPTIDRYLNGFERQRAILRIAEGLIAQKNNSLSAGALERAKQDGQRNAVLQMTPRRFTVPPQLAASA</sequence>
<accession>A0A1G1Y4F3</accession>
<protein>
    <submittedName>
        <fullName evidence="1">Uncharacterized protein</fullName>
    </submittedName>
</protein>
<reference evidence="1 2" key="1">
    <citation type="journal article" date="2016" name="Nat. Commun.">
        <title>Thousands of microbial genomes shed light on interconnected biogeochemical processes in an aquifer system.</title>
        <authorList>
            <person name="Anantharaman K."/>
            <person name="Brown C.T."/>
            <person name="Hug L.A."/>
            <person name="Sharon I."/>
            <person name="Castelle C.J."/>
            <person name="Probst A.J."/>
            <person name="Thomas B.C."/>
            <person name="Singh A."/>
            <person name="Wilkins M.J."/>
            <person name="Karaoz U."/>
            <person name="Brodie E.L."/>
            <person name="Williams K.H."/>
            <person name="Hubbard S.S."/>
            <person name="Banfield J.F."/>
        </authorList>
    </citation>
    <scope>NUCLEOTIDE SEQUENCE [LARGE SCALE GENOMIC DNA]</scope>
</reference>
<proteinExistence type="predicted"/>
<dbReference type="Proteomes" id="UP000178385">
    <property type="component" value="Unassembled WGS sequence"/>
</dbReference>
<dbReference type="EMBL" id="MHIG01000029">
    <property type="protein sequence ID" value="OGY46650.1"/>
    <property type="molecule type" value="Genomic_DNA"/>
</dbReference>
<name>A0A1G1Y4F3_9BACT</name>
<comment type="caution">
    <text evidence="1">The sequence shown here is derived from an EMBL/GenBank/DDBJ whole genome shotgun (WGS) entry which is preliminary data.</text>
</comment>
<dbReference type="AlphaFoldDB" id="A0A1G1Y4F3"/>
<gene>
    <name evidence="1" type="ORF">A2840_00670</name>
</gene>
<evidence type="ECO:0000313" key="1">
    <source>
        <dbReference type="EMBL" id="OGY46650.1"/>
    </source>
</evidence>